<keyword evidence="1" id="KW-0812">Transmembrane</keyword>
<organism evidence="2 3">
    <name type="scientific">Planococcus salinus</name>
    <dbReference type="NCBI Taxonomy" id="1848460"/>
    <lineage>
        <taxon>Bacteria</taxon>
        <taxon>Bacillati</taxon>
        <taxon>Bacillota</taxon>
        <taxon>Bacilli</taxon>
        <taxon>Bacillales</taxon>
        <taxon>Caryophanaceae</taxon>
        <taxon>Planococcus</taxon>
    </lineage>
</organism>
<dbReference type="Proteomes" id="UP000275473">
    <property type="component" value="Unassembled WGS sequence"/>
</dbReference>
<reference evidence="2 3" key="1">
    <citation type="journal article" date="2018" name="Int. J. Syst. Evol. Microbiol.">
        <title>Planococcus salinus sp. nov., a moderately halophilic bacterium isolated from a saline-alkali soil.</title>
        <authorList>
            <person name="Gan L."/>
        </authorList>
    </citation>
    <scope>NUCLEOTIDE SEQUENCE [LARGE SCALE GENOMIC DNA]</scope>
    <source>
        <strain evidence="2 3">LCB217</strain>
    </source>
</reference>
<evidence type="ECO:0000256" key="1">
    <source>
        <dbReference type="SAM" id="Phobius"/>
    </source>
</evidence>
<name>A0A3M8P5E1_9BACL</name>
<protein>
    <submittedName>
        <fullName evidence="2">Uncharacterized protein</fullName>
    </submittedName>
</protein>
<dbReference type="EMBL" id="RIAX01000009">
    <property type="protein sequence ID" value="RNF38906.1"/>
    <property type="molecule type" value="Genomic_DNA"/>
</dbReference>
<keyword evidence="1" id="KW-1133">Transmembrane helix</keyword>
<sequence length="64" mass="7319">MKSWFSRNWHWLFFLLISVSFMAGLWNFTLEATAVVGLVFGGIGTVSVGILVYYIEKEKRQTGD</sequence>
<dbReference type="AlphaFoldDB" id="A0A3M8P5E1"/>
<evidence type="ECO:0000313" key="3">
    <source>
        <dbReference type="Proteomes" id="UP000275473"/>
    </source>
</evidence>
<evidence type="ECO:0000313" key="2">
    <source>
        <dbReference type="EMBL" id="RNF38906.1"/>
    </source>
</evidence>
<feature type="transmembrane region" description="Helical" evidence="1">
    <location>
        <begin position="9"/>
        <end position="28"/>
    </location>
</feature>
<feature type="transmembrane region" description="Helical" evidence="1">
    <location>
        <begin position="34"/>
        <end position="55"/>
    </location>
</feature>
<dbReference type="OrthoDB" id="2921767at2"/>
<dbReference type="RefSeq" id="WP_123165962.1">
    <property type="nucleotide sequence ID" value="NZ_RIAX01000009.1"/>
</dbReference>
<comment type="caution">
    <text evidence="2">The sequence shown here is derived from an EMBL/GenBank/DDBJ whole genome shotgun (WGS) entry which is preliminary data.</text>
</comment>
<accession>A0A3M8P5E1</accession>
<gene>
    <name evidence="2" type="ORF">EEX84_12360</name>
</gene>
<proteinExistence type="predicted"/>
<keyword evidence="1" id="KW-0472">Membrane</keyword>
<keyword evidence="3" id="KW-1185">Reference proteome</keyword>